<evidence type="ECO:0000256" key="8">
    <source>
        <dbReference type="SAM" id="Phobius"/>
    </source>
</evidence>
<feature type="transmembrane region" description="Helical" evidence="8">
    <location>
        <begin position="130"/>
        <end position="146"/>
    </location>
</feature>
<comment type="subcellular location">
    <subcellularLocation>
        <location evidence="1">Cell membrane</location>
        <topology evidence="1">Multi-pass membrane protein</topology>
    </subcellularLocation>
</comment>
<reference evidence="10 11" key="1">
    <citation type="submission" date="2017-02" db="EMBL/GenBank/DDBJ databases">
        <title>The complete genomic sequence of a novel cold adapted crude oil-degrading bacterium Planococcus qaidamina Y42.</title>
        <authorList>
            <person name="Yang R."/>
        </authorList>
    </citation>
    <scope>NUCLEOTIDE SEQUENCE [LARGE SCALE GENOMIC DNA]</scope>
    <source>
        <strain evidence="10 11">Y42</strain>
    </source>
</reference>
<evidence type="ECO:0000256" key="6">
    <source>
        <dbReference type="ARBA" id="ARBA00022989"/>
    </source>
</evidence>
<evidence type="ECO:0000313" key="10">
    <source>
        <dbReference type="EMBL" id="AQQ52799.1"/>
    </source>
</evidence>
<feature type="domain" description="EamA" evidence="9">
    <location>
        <begin position="6"/>
        <end position="146"/>
    </location>
</feature>
<evidence type="ECO:0000256" key="7">
    <source>
        <dbReference type="ARBA" id="ARBA00023136"/>
    </source>
</evidence>
<feature type="transmembrane region" description="Helical" evidence="8">
    <location>
        <begin position="106"/>
        <end position="123"/>
    </location>
</feature>
<evidence type="ECO:0000256" key="5">
    <source>
        <dbReference type="ARBA" id="ARBA00022692"/>
    </source>
</evidence>
<protein>
    <submittedName>
        <fullName evidence="10">EamA family transporter</fullName>
    </submittedName>
</protein>
<sequence>MTEEKKGVIYATLTYMMWGILPIYWKLLDHVGSGEILTGRVFWSFWFTLLLVLLLGMGKKFASDLKGLLKSKKDFFSLLAASYLISLNWFLFIWAVTNDHLVETSLGYYINPLVSVLLGVFFLKERLMPAQRVAFVLAAIGVTILTVSYGQFPWLAFLLAFSFGFYGLIKKTIRLNALRGLALETMFVLPVAIGYYVFLFATGRAEFLNVGLETDVLIMLSGAATALPLVLFAMGAQRIPLYLIGFLQYIAPTSMLILGVFVYGESFGSTDLLSFTLIWTALVLFTLSKVMNMKVVKKEQA</sequence>
<accession>A0A1Q2KX92</accession>
<dbReference type="RefSeq" id="WP_077588678.1">
    <property type="nucleotide sequence ID" value="NZ_CP019640.1"/>
</dbReference>
<name>A0A1Q2KX92_9BACL</name>
<feature type="transmembrane region" description="Helical" evidence="8">
    <location>
        <begin position="181"/>
        <end position="201"/>
    </location>
</feature>
<feature type="transmembrane region" description="Helical" evidence="8">
    <location>
        <begin position="75"/>
        <end position="94"/>
    </location>
</feature>
<evidence type="ECO:0000259" key="9">
    <source>
        <dbReference type="Pfam" id="PF00892"/>
    </source>
</evidence>
<keyword evidence="4" id="KW-1003">Cell membrane</keyword>
<keyword evidence="6 8" id="KW-1133">Transmembrane helix</keyword>
<dbReference type="PANTHER" id="PTHR22911">
    <property type="entry name" value="ACYL-MALONYL CONDENSING ENZYME-RELATED"/>
    <property type="match status" value="1"/>
</dbReference>
<feature type="transmembrane region" description="Helical" evidence="8">
    <location>
        <begin position="152"/>
        <end position="169"/>
    </location>
</feature>
<dbReference type="EMBL" id="CP019640">
    <property type="protein sequence ID" value="AQQ52799.1"/>
    <property type="molecule type" value="Genomic_DNA"/>
</dbReference>
<dbReference type="InterPro" id="IPR000620">
    <property type="entry name" value="EamA_dom"/>
</dbReference>
<keyword evidence="5 8" id="KW-0812">Transmembrane</keyword>
<keyword evidence="3" id="KW-0813">Transport</keyword>
<dbReference type="PANTHER" id="PTHR22911:SF137">
    <property type="entry name" value="SOLUTE CARRIER FAMILY 35 MEMBER G2-RELATED"/>
    <property type="match status" value="1"/>
</dbReference>
<dbReference type="Proteomes" id="UP000188184">
    <property type="component" value="Chromosome"/>
</dbReference>
<dbReference type="AlphaFoldDB" id="A0A1Q2KX92"/>
<dbReference type="Pfam" id="PF00892">
    <property type="entry name" value="EamA"/>
    <property type="match status" value="1"/>
</dbReference>
<dbReference type="NCBIfam" id="TIGR00688">
    <property type="entry name" value="rarD"/>
    <property type="match status" value="1"/>
</dbReference>
<dbReference type="InterPro" id="IPR004626">
    <property type="entry name" value="RarD"/>
</dbReference>
<feature type="transmembrane region" description="Helical" evidence="8">
    <location>
        <begin position="37"/>
        <end position="55"/>
    </location>
</feature>
<evidence type="ECO:0000256" key="2">
    <source>
        <dbReference type="ARBA" id="ARBA00007362"/>
    </source>
</evidence>
<feature type="transmembrane region" description="Helical" evidence="8">
    <location>
        <begin position="269"/>
        <end position="288"/>
    </location>
</feature>
<evidence type="ECO:0000256" key="1">
    <source>
        <dbReference type="ARBA" id="ARBA00004651"/>
    </source>
</evidence>
<organism evidence="10 11">
    <name type="scientific">Planococcus lenghuensis</name>
    <dbReference type="NCBI Taxonomy" id="2213202"/>
    <lineage>
        <taxon>Bacteria</taxon>
        <taxon>Bacillati</taxon>
        <taxon>Bacillota</taxon>
        <taxon>Bacilli</taxon>
        <taxon>Bacillales</taxon>
        <taxon>Caryophanaceae</taxon>
        <taxon>Planococcus</taxon>
    </lineage>
</organism>
<dbReference type="SUPFAM" id="SSF103481">
    <property type="entry name" value="Multidrug resistance efflux transporter EmrE"/>
    <property type="match status" value="2"/>
</dbReference>
<evidence type="ECO:0000256" key="4">
    <source>
        <dbReference type="ARBA" id="ARBA00022475"/>
    </source>
</evidence>
<evidence type="ECO:0000313" key="11">
    <source>
        <dbReference type="Proteomes" id="UP000188184"/>
    </source>
</evidence>
<dbReference type="OrthoDB" id="369870at2"/>
<keyword evidence="11" id="KW-1185">Reference proteome</keyword>
<comment type="similarity">
    <text evidence="2">Belongs to the EamA transporter family.</text>
</comment>
<feature type="transmembrane region" description="Helical" evidence="8">
    <location>
        <begin position="216"/>
        <end position="234"/>
    </location>
</feature>
<dbReference type="GO" id="GO:0005886">
    <property type="term" value="C:plasma membrane"/>
    <property type="evidence" value="ECO:0007669"/>
    <property type="project" value="UniProtKB-SubCell"/>
</dbReference>
<gene>
    <name evidence="10" type="ORF">B0X71_06670</name>
</gene>
<keyword evidence="7 8" id="KW-0472">Membrane</keyword>
<feature type="transmembrane region" description="Helical" evidence="8">
    <location>
        <begin position="7"/>
        <end position="25"/>
    </location>
</feature>
<feature type="transmembrane region" description="Helical" evidence="8">
    <location>
        <begin position="241"/>
        <end position="263"/>
    </location>
</feature>
<evidence type="ECO:0000256" key="3">
    <source>
        <dbReference type="ARBA" id="ARBA00022448"/>
    </source>
</evidence>
<dbReference type="KEGG" id="pmar:B0X71_06670"/>
<proteinExistence type="inferred from homology"/>
<dbReference type="InterPro" id="IPR037185">
    <property type="entry name" value="EmrE-like"/>
</dbReference>